<feature type="transmembrane region" description="Helical" evidence="6">
    <location>
        <begin position="353"/>
        <end position="375"/>
    </location>
</feature>
<sequence>MMPDTAAAAAAAASSASNISSSSSSDSESSRHRHRAQGDAERPEQQQHSAAPQPTSAGVLGESGEGEYGRDSVLSAHLTAVFSLADPGLEMCSITTAWHHSYIWLYTPDKLFGKRLLQAGRHIMSHKSWMKTVPTENCDVLMTFPDTTDDHTLLWLLNHIRLGIPELIIQIRHHKHTRMYAFFVTATYENLLRGAEEMGLQKAVKPEFGGGSRSFSCEEDYIYENIESELCFFTSQERQSIIKYWLDNLRAKHGEALHNIHFLEGQPISEFFSLDFLRGLRSVCLICTSGLECELCVYVPVPELRARGVIQQVFPLHEQRILGQLMKSWVQAVCEKQPLDDICDYFGVKIAMYFAWLGFYTTSMLYPAVIGFVLWMLTESDQTSRDICCVVFALFNVVWATLFLERWKRRGAELAYKCSPVTGCEEFYYPPWRRRVFRWLVSFPVCILCLCFVFLAMLVCFELQEFVMGIKELPRVARFIPKIMLAITVTACDEVYRKIACWLNDMENYRLQSAYEKNLIIKMVLFQFVNSYLSLFYIGFYLKDMERLKEMLATLLIIRQFVQNMKEVLQPYLAERHRLGELTLRAVWELLVSALLKYGRLAAGRAQVSPSDPTVLGSGLHGPQMGEEGPQERRERKCLNGGCGVPDEDVEEEPGERHSEEENESESLIDCGLKLRKVSFIEKVERKSASCVSPVDDSFLEEGSPTMVERGMDPASVFEMCDDDEENGVQEMKELTAEPLPAGVENSTSVRLRKRGRSLERADSKTKRDSWMDPPEEQETTTLTQAEMESCMQTYQDTFQDYQEMFVQFGYVVLFSSAFPLAAMCALINNIIEIRSDAFKLCTSLQRPFGLRVGSIGQWQTVMEAMGLIAIIVNCYLIGQCGQLQRLFPWLILLKYIIHVAIPDIPSWVGEEMAKLEFQRKEAFKKHERQAQQHFQEQQRRKREEEERQRQAEYQARRDRDDGRSDSSGGDHHHDKSHSGKSRPGGGGGASGGEKPKRPSSLLGNNNVMKLKQIIPLQNKFSSGTARSPQSPTGSEPKLPGFLSFKFLKSPENKKEAATATASASTAPPVQERAERSQSPNKSFNPGKLFNFGKSEGGACVNGAQPSKPGDGGQVQDKPPTKSDLNGVPDEIPSPCGENGENGSSTDTDPSGPKM</sequence>
<evidence type="ECO:0000259" key="8">
    <source>
        <dbReference type="Pfam" id="PF04547"/>
    </source>
</evidence>
<feature type="transmembrane region" description="Helical" evidence="6">
    <location>
        <begin position="519"/>
        <end position="542"/>
    </location>
</feature>
<protein>
    <recommendedName>
        <fullName evidence="6">Anoctamin</fullName>
    </recommendedName>
</protein>
<feature type="region of interest" description="Disordered" evidence="7">
    <location>
        <begin position="750"/>
        <end position="778"/>
    </location>
</feature>
<feature type="compositionally biased region" description="Polar residues" evidence="7">
    <location>
        <begin position="46"/>
        <end position="56"/>
    </location>
</feature>
<name>A0ABQ8M9B1_LABRO</name>
<feature type="compositionally biased region" description="Basic and acidic residues" evidence="7">
    <location>
        <begin position="757"/>
        <end position="771"/>
    </location>
</feature>
<keyword evidence="3 6" id="KW-0812">Transmembrane</keyword>
<feature type="transmembrane region" description="Helical" evidence="6">
    <location>
        <begin position="387"/>
        <end position="404"/>
    </location>
</feature>
<feature type="region of interest" description="Disordered" evidence="7">
    <location>
        <begin position="608"/>
        <end position="665"/>
    </location>
</feature>
<evidence type="ECO:0000256" key="4">
    <source>
        <dbReference type="ARBA" id="ARBA00022989"/>
    </source>
</evidence>
<dbReference type="Pfam" id="PF04547">
    <property type="entry name" value="Anoctamin"/>
    <property type="match status" value="1"/>
</dbReference>
<dbReference type="InterPro" id="IPR049452">
    <property type="entry name" value="Anoctamin_TM"/>
</dbReference>
<dbReference type="InterPro" id="IPR007632">
    <property type="entry name" value="Anoctamin"/>
</dbReference>
<comment type="subcellular location">
    <subcellularLocation>
        <location evidence="1 6">Membrane</location>
        <topology evidence="1 6">Multi-pass membrane protein</topology>
    </subcellularLocation>
</comment>
<reference evidence="9 10" key="1">
    <citation type="submission" date="2022-01" db="EMBL/GenBank/DDBJ databases">
        <title>A high-quality chromosome-level genome assembly of rohu carp, Labeo rohita.</title>
        <authorList>
            <person name="Arick M.A. II"/>
            <person name="Hsu C.-Y."/>
            <person name="Magbanua Z."/>
            <person name="Pechanova O."/>
            <person name="Grover C."/>
            <person name="Miller E."/>
            <person name="Thrash A."/>
            <person name="Ezzel L."/>
            <person name="Alam S."/>
            <person name="Benzie J."/>
            <person name="Hamilton M."/>
            <person name="Karsi A."/>
            <person name="Lawrence M.L."/>
            <person name="Peterson D.G."/>
        </authorList>
    </citation>
    <scope>NUCLEOTIDE SEQUENCE [LARGE SCALE GENOMIC DNA]</scope>
    <source>
        <strain evidence="10">BAU-BD-2019</strain>
        <tissue evidence="9">Blood</tissue>
    </source>
</reference>
<dbReference type="PANTHER" id="PTHR12308:SF33">
    <property type="entry name" value="ANOCTAMIN"/>
    <property type="match status" value="1"/>
</dbReference>
<feature type="transmembrane region" description="Helical" evidence="6">
    <location>
        <begin position="436"/>
        <end position="459"/>
    </location>
</feature>
<feature type="region of interest" description="Disordered" evidence="7">
    <location>
        <begin position="1"/>
        <end position="68"/>
    </location>
</feature>
<comment type="similarity">
    <text evidence="2 6">Belongs to the anoctamin family.</text>
</comment>
<evidence type="ECO:0000256" key="1">
    <source>
        <dbReference type="ARBA" id="ARBA00004141"/>
    </source>
</evidence>
<evidence type="ECO:0000256" key="6">
    <source>
        <dbReference type="RuleBase" id="RU280814"/>
    </source>
</evidence>
<keyword evidence="10" id="KW-1185">Reference proteome</keyword>
<feature type="compositionally biased region" description="Basic and acidic residues" evidence="7">
    <location>
        <begin position="36"/>
        <end position="45"/>
    </location>
</feature>
<feature type="compositionally biased region" description="Basic and acidic residues" evidence="7">
    <location>
        <begin position="937"/>
        <end position="978"/>
    </location>
</feature>
<dbReference type="Proteomes" id="UP000830375">
    <property type="component" value="Unassembled WGS sequence"/>
</dbReference>
<organism evidence="9 10">
    <name type="scientific">Labeo rohita</name>
    <name type="common">Indian major carp</name>
    <name type="synonym">Cyprinus rohita</name>
    <dbReference type="NCBI Taxonomy" id="84645"/>
    <lineage>
        <taxon>Eukaryota</taxon>
        <taxon>Metazoa</taxon>
        <taxon>Chordata</taxon>
        <taxon>Craniata</taxon>
        <taxon>Vertebrata</taxon>
        <taxon>Euteleostomi</taxon>
        <taxon>Actinopterygii</taxon>
        <taxon>Neopterygii</taxon>
        <taxon>Teleostei</taxon>
        <taxon>Ostariophysi</taxon>
        <taxon>Cypriniformes</taxon>
        <taxon>Cyprinidae</taxon>
        <taxon>Labeoninae</taxon>
        <taxon>Labeonini</taxon>
        <taxon>Labeo</taxon>
    </lineage>
</organism>
<comment type="caution">
    <text evidence="9">The sequence shown here is derived from an EMBL/GenBank/DDBJ whole genome shotgun (WGS) entry which is preliminary data.</text>
</comment>
<dbReference type="EMBL" id="JACTAM010000011">
    <property type="protein sequence ID" value="KAI2659463.1"/>
    <property type="molecule type" value="Genomic_DNA"/>
</dbReference>
<accession>A0ABQ8M9B1</accession>
<feature type="region of interest" description="Disordered" evidence="7">
    <location>
        <begin position="925"/>
        <end position="1005"/>
    </location>
</feature>
<keyword evidence="5 6" id="KW-0472">Membrane</keyword>
<gene>
    <name evidence="9" type="ORF">H4Q32_023775</name>
</gene>
<dbReference type="PANTHER" id="PTHR12308">
    <property type="entry name" value="ANOCTAMIN"/>
    <property type="match status" value="1"/>
</dbReference>
<proteinExistence type="inferred from homology"/>
<evidence type="ECO:0000256" key="3">
    <source>
        <dbReference type="ARBA" id="ARBA00022692"/>
    </source>
</evidence>
<feature type="compositionally biased region" description="Low complexity" evidence="7">
    <location>
        <begin position="1058"/>
        <end position="1067"/>
    </location>
</feature>
<feature type="domain" description="Anoctamin transmembrane" evidence="8">
    <location>
        <begin position="342"/>
        <end position="915"/>
    </location>
</feature>
<evidence type="ECO:0000256" key="7">
    <source>
        <dbReference type="SAM" id="MobiDB-lite"/>
    </source>
</evidence>
<feature type="compositionally biased region" description="Low complexity" evidence="7">
    <location>
        <begin position="1"/>
        <end position="27"/>
    </location>
</feature>
<comment type="caution">
    <text evidence="6">Lacks conserved residue(s) required for the propagation of feature annotation.</text>
</comment>
<feature type="compositionally biased region" description="Polar residues" evidence="7">
    <location>
        <begin position="1020"/>
        <end position="1034"/>
    </location>
</feature>
<feature type="compositionally biased region" description="Gly residues" evidence="7">
    <location>
        <begin position="983"/>
        <end position="992"/>
    </location>
</feature>
<evidence type="ECO:0000256" key="5">
    <source>
        <dbReference type="ARBA" id="ARBA00023136"/>
    </source>
</evidence>
<evidence type="ECO:0000313" key="10">
    <source>
        <dbReference type="Proteomes" id="UP000830375"/>
    </source>
</evidence>
<keyword evidence="4 6" id="KW-1133">Transmembrane helix</keyword>
<evidence type="ECO:0000256" key="2">
    <source>
        <dbReference type="ARBA" id="ARBA00009671"/>
    </source>
</evidence>
<feature type="region of interest" description="Disordered" evidence="7">
    <location>
        <begin position="1020"/>
        <end position="1155"/>
    </location>
</feature>
<evidence type="ECO:0000313" key="9">
    <source>
        <dbReference type="EMBL" id="KAI2659463.1"/>
    </source>
</evidence>